<protein>
    <submittedName>
        <fullName evidence="2">Uncharacterized protein</fullName>
    </submittedName>
</protein>
<dbReference type="Proteomes" id="UP000316242">
    <property type="component" value="Unassembled WGS sequence"/>
</dbReference>
<evidence type="ECO:0000313" key="2">
    <source>
        <dbReference type="EMBL" id="GEC12726.1"/>
    </source>
</evidence>
<organism evidence="2 3">
    <name type="scientific">Glutamicibacter nicotianae</name>
    <name type="common">Arthrobacter nicotianae</name>
    <dbReference type="NCBI Taxonomy" id="37929"/>
    <lineage>
        <taxon>Bacteria</taxon>
        <taxon>Bacillati</taxon>
        <taxon>Actinomycetota</taxon>
        <taxon>Actinomycetes</taxon>
        <taxon>Micrococcales</taxon>
        <taxon>Micrococcaceae</taxon>
        <taxon>Glutamicibacter</taxon>
    </lineage>
</organism>
<evidence type="ECO:0000256" key="1">
    <source>
        <dbReference type="SAM" id="MobiDB-lite"/>
    </source>
</evidence>
<name>A0ABQ0RLN0_GLUNI</name>
<feature type="compositionally biased region" description="Basic and acidic residues" evidence="1">
    <location>
        <begin position="98"/>
        <end position="129"/>
    </location>
</feature>
<sequence length="135" mass="14287">MAAYIGQSKTLMTNLGEHVASSLLANGTIVEVPEGASAEQIDAAWERKFGAEPVVEVASTAPATTLEKPRGNSSREDWEAYALSIGISEDDLKGLKQTEIRDLVGQKETTADPEKDGNTEEPADPKDADPAGSDD</sequence>
<dbReference type="RefSeq" id="WP_141357670.1">
    <property type="nucleotide sequence ID" value="NZ_BAAAWM010000001.1"/>
</dbReference>
<reference evidence="2 3" key="1">
    <citation type="submission" date="2019-06" db="EMBL/GenBank/DDBJ databases">
        <title>Whole genome shotgun sequence of Glutamicibacter nicotianae NBRC 14234.</title>
        <authorList>
            <person name="Hosoyama A."/>
            <person name="Uohara A."/>
            <person name="Ohji S."/>
            <person name="Ichikawa N."/>
        </authorList>
    </citation>
    <scope>NUCLEOTIDE SEQUENCE [LARGE SCALE GENOMIC DNA]</scope>
    <source>
        <strain evidence="2 3">NBRC 14234</strain>
    </source>
</reference>
<dbReference type="EMBL" id="BJNE01000007">
    <property type="protein sequence ID" value="GEC12726.1"/>
    <property type="molecule type" value="Genomic_DNA"/>
</dbReference>
<comment type="caution">
    <text evidence="2">The sequence shown here is derived from an EMBL/GenBank/DDBJ whole genome shotgun (WGS) entry which is preliminary data.</text>
</comment>
<keyword evidence="3" id="KW-1185">Reference proteome</keyword>
<gene>
    <name evidence="2" type="ORF">ANI01nite_19290</name>
</gene>
<accession>A0ABQ0RLN0</accession>
<evidence type="ECO:0000313" key="3">
    <source>
        <dbReference type="Proteomes" id="UP000316242"/>
    </source>
</evidence>
<feature type="region of interest" description="Disordered" evidence="1">
    <location>
        <begin position="98"/>
        <end position="135"/>
    </location>
</feature>
<proteinExistence type="predicted"/>